<dbReference type="SUPFAM" id="SSF55781">
    <property type="entry name" value="GAF domain-like"/>
    <property type="match status" value="1"/>
</dbReference>
<dbReference type="Gene3D" id="3.30.450.40">
    <property type="match status" value="1"/>
</dbReference>
<keyword evidence="1" id="KW-0805">Transcription regulation</keyword>
<dbReference type="STRING" id="1197717.BED41_12780"/>
<dbReference type="Gene3D" id="3.30.390.60">
    <property type="entry name" value="Heat-inducible transcription repressor hrca homolog, domain 3"/>
    <property type="match status" value="1"/>
</dbReference>
<dbReference type="InterPro" id="IPR023120">
    <property type="entry name" value="WHTH_transcript_rep_HrcA_IDD"/>
</dbReference>
<evidence type="ECO:0000313" key="3">
    <source>
        <dbReference type="Proteomes" id="UP000093044"/>
    </source>
</evidence>
<dbReference type="PANTHER" id="PTHR34824:SF1">
    <property type="entry name" value="HEAT-INDUCIBLE TRANSCRIPTION REPRESSOR HRCA"/>
    <property type="match status" value="1"/>
</dbReference>
<dbReference type="Proteomes" id="UP000093044">
    <property type="component" value="Chromosome"/>
</dbReference>
<dbReference type="NCBIfam" id="TIGR00331">
    <property type="entry name" value="hrcA"/>
    <property type="match status" value="1"/>
</dbReference>
<keyword evidence="1" id="KW-0678">Repressor</keyword>
<comment type="similarity">
    <text evidence="1">Belongs to the HrcA family.</text>
</comment>
<evidence type="ECO:0000313" key="2">
    <source>
        <dbReference type="EMBL" id="ANZ45885.1"/>
    </source>
</evidence>
<dbReference type="KEGG" id="cpor:BED41_12780"/>
<dbReference type="EMBL" id="CP016757">
    <property type="protein sequence ID" value="ANZ45885.1"/>
    <property type="molecule type" value="Genomic_DNA"/>
</dbReference>
<dbReference type="HAMAP" id="MF_00081">
    <property type="entry name" value="HrcA"/>
    <property type="match status" value="1"/>
</dbReference>
<gene>
    <name evidence="1" type="primary">hrcA</name>
    <name evidence="2" type="ORF">BED41_12780</name>
</gene>
<dbReference type="InterPro" id="IPR029016">
    <property type="entry name" value="GAF-like_dom_sf"/>
</dbReference>
<dbReference type="RefSeq" id="WP_066747020.1">
    <property type="nucleotide sequence ID" value="NZ_CALCLR010000117.1"/>
</dbReference>
<dbReference type="AlphaFoldDB" id="A0A1B2I7E0"/>
<reference evidence="2" key="1">
    <citation type="submission" date="2016-08" db="EMBL/GenBank/DDBJ databases">
        <title>Complete genome of Cloacibacillus porcorum.</title>
        <authorList>
            <person name="Looft T."/>
            <person name="Bayles D.O."/>
            <person name="Alt D.P."/>
        </authorList>
    </citation>
    <scope>NUCLEOTIDE SEQUENCE [LARGE SCALE GENOMIC DNA]</scope>
    <source>
        <strain evidence="2">CL-84</strain>
    </source>
</reference>
<dbReference type="GO" id="GO:0045892">
    <property type="term" value="P:negative regulation of DNA-templated transcription"/>
    <property type="evidence" value="ECO:0007669"/>
    <property type="project" value="UniProtKB-UniRule"/>
</dbReference>
<keyword evidence="1" id="KW-0346">Stress response</keyword>
<proteinExistence type="inferred from homology"/>
<dbReference type="PANTHER" id="PTHR34824">
    <property type="entry name" value="HEAT-INDUCIBLE TRANSCRIPTION REPRESSOR HRCA"/>
    <property type="match status" value="1"/>
</dbReference>
<dbReference type="Gene3D" id="1.10.10.10">
    <property type="entry name" value="Winged helix-like DNA-binding domain superfamily/Winged helix DNA-binding domain"/>
    <property type="match status" value="1"/>
</dbReference>
<sequence>MITERQLEVVLSVVYEYIKSGETVGSRTVSRRYLTGRSSATIRNEMSDLEDMGFLKQTHASSGRIPTTQGYRLYVDSVLQRVNNAGPSVKLLKKMMEHRQGLGRVLESASEMLSRVSDYVGIAAITPLDTVCFHHVSFVRMSEFRVLLLVVLQGGLVHQKFIDMPVDMPQEELDELASKLNRFSGCAWSDIKSSLKAKLTEEISSYRDACSQALLEIDALLGVQKTKIFTGSVSQIMKLQDFQDLGRIQALCSFIEEESNMTALVNRCSMNEINVMIGDENVLPGMKNSALVAATGEAGGQKAVVGVIGPERMDYEKVISAIDGVLRKLDSESGERGD</sequence>
<keyword evidence="1" id="KW-0804">Transcription</keyword>
<dbReference type="InterPro" id="IPR036388">
    <property type="entry name" value="WH-like_DNA-bd_sf"/>
</dbReference>
<keyword evidence="3" id="KW-1185">Reference proteome</keyword>
<dbReference type="InterPro" id="IPR021153">
    <property type="entry name" value="HrcA_C"/>
</dbReference>
<dbReference type="GO" id="GO:0003677">
    <property type="term" value="F:DNA binding"/>
    <property type="evidence" value="ECO:0007669"/>
    <property type="project" value="InterPro"/>
</dbReference>
<evidence type="ECO:0000256" key="1">
    <source>
        <dbReference type="HAMAP-Rule" id="MF_00081"/>
    </source>
</evidence>
<dbReference type="SUPFAM" id="SSF46785">
    <property type="entry name" value="Winged helix' DNA-binding domain"/>
    <property type="match status" value="1"/>
</dbReference>
<comment type="function">
    <text evidence="1">Negative regulator of class I heat shock genes (grpE-dnaK-dnaJ and groELS operons). Prevents heat-shock induction of these operons.</text>
</comment>
<dbReference type="InterPro" id="IPR036390">
    <property type="entry name" value="WH_DNA-bd_sf"/>
</dbReference>
<dbReference type="OrthoDB" id="9783139at2"/>
<organism evidence="2 3">
    <name type="scientific">Cloacibacillus porcorum</name>
    <dbReference type="NCBI Taxonomy" id="1197717"/>
    <lineage>
        <taxon>Bacteria</taxon>
        <taxon>Thermotogati</taxon>
        <taxon>Synergistota</taxon>
        <taxon>Synergistia</taxon>
        <taxon>Synergistales</taxon>
        <taxon>Synergistaceae</taxon>
        <taxon>Cloacibacillus</taxon>
    </lineage>
</organism>
<dbReference type="InterPro" id="IPR002571">
    <property type="entry name" value="HrcA"/>
</dbReference>
<dbReference type="GeneID" id="83058719"/>
<accession>A0A1B2I7E0</accession>
<dbReference type="PIRSF" id="PIRSF005485">
    <property type="entry name" value="HrcA"/>
    <property type="match status" value="1"/>
</dbReference>
<dbReference type="Pfam" id="PF01628">
    <property type="entry name" value="HrcA"/>
    <property type="match status" value="1"/>
</dbReference>
<protein>
    <recommendedName>
        <fullName evidence="1">Heat-inducible transcription repressor HrcA</fullName>
    </recommendedName>
</protein>
<name>A0A1B2I7E0_9BACT</name>